<gene>
    <name evidence="2" type="ORF">PF008_g18646</name>
</gene>
<sequence>MCFLTALLVASVCVASRLHSVSKDWSAATNACEFVSRVSVCGKKKAFCTALRLERRCTGLFNCGV</sequence>
<evidence type="ECO:0000256" key="1">
    <source>
        <dbReference type="SAM" id="SignalP"/>
    </source>
</evidence>
<comment type="caution">
    <text evidence="2">The sequence shown here is derived from an EMBL/GenBank/DDBJ whole genome shotgun (WGS) entry which is preliminary data.</text>
</comment>
<evidence type="ECO:0000313" key="2">
    <source>
        <dbReference type="EMBL" id="KAE9317849.1"/>
    </source>
</evidence>
<dbReference type="Proteomes" id="UP000486351">
    <property type="component" value="Unassembled WGS sequence"/>
</dbReference>
<protein>
    <recommendedName>
        <fullName evidence="4">Secreted protein</fullName>
    </recommendedName>
</protein>
<proteinExistence type="predicted"/>
<dbReference type="AlphaFoldDB" id="A0A6G0R4Q6"/>
<accession>A0A6G0R4Q6</accession>
<organism evidence="2 3">
    <name type="scientific">Phytophthora fragariae</name>
    <dbReference type="NCBI Taxonomy" id="53985"/>
    <lineage>
        <taxon>Eukaryota</taxon>
        <taxon>Sar</taxon>
        <taxon>Stramenopiles</taxon>
        <taxon>Oomycota</taxon>
        <taxon>Peronosporomycetes</taxon>
        <taxon>Peronosporales</taxon>
        <taxon>Peronosporaceae</taxon>
        <taxon>Phytophthora</taxon>
    </lineage>
</organism>
<keyword evidence="1" id="KW-0732">Signal</keyword>
<evidence type="ECO:0008006" key="4">
    <source>
        <dbReference type="Google" id="ProtNLM"/>
    </source>
</evidence>
<feature type="signal peptide" evidence="1">
    <location>
        <begin position="1"/>
        <end position="15"/>
    </location>
</feature>
<dbReference type="EMBL" id="QXFY01001435">
    <property type="protein sequence ID" value="KAE9317849.1"/>
    <property type="molecule type" value="Genomic_DNA"/>
</dbReference>
<evidence type="ECO:0000313" key="3">
    <source>
        <dbReference type="Proteomes" id="UP000486351"/>
    </source>
</evidence>
<reference evidence="2 3" key="1">
    <citation type="submission" date="2018-09" db="EMBL/GenBank/DDBJ databases">
        <title>Genomic investigation of the strawberry pathogen Phytophthora fragariae indicates pathogenicity is determined by transcriptional variation in three key races.</title>
        <authorList>
            <person name="Adams T.M."/>
            <person name="Armitage A.D."/>
            <person name="Sobczyk M.K."/>
            <person name="Bates H.J."/>
            <person name="Dunwell J.M."/>
            <person name="Nellist C.F."/>
            <person name="Harrison R.J."/>
        </authorList>
    </citation>
    <scope>NUCLEOTIDE SEQUENCE [LARGE SCALE GENOMIC DNA]</scope>
    <source>
        <strain evidence="2 3">NOV-77</strain>
    </source>
</reference>
<feature type="chain" id="PRO_5026329689" description="Secreted protein" evidence="1">
    <location>
        <begin position="16"/>
        <end position="65"/>
    </location>
</feature>
<name>A0A6G0R4Q6_9STRA</name>